<comment type="similarity">
    <text evidence="1">Belongs to the glycosyl hydrolase 13 family.</text>
</comment>
<dbReference type="InterPro" id="IPR032091">
    <property type="entry name" value="Malt_amylase-like_C"/>
</dbReference>
<dbReference type="InterPro" id="IPR013780">
    <property type="entry name" value="Glyco_hydro_b"/>
</dbReference>
<dbReference type="Pfam" id="PF00128">
    <property type="entry name" value="Alpha-amylase"/>
    <property type="match status" value="1"/>
</dbReference>
<proteinExistence type="inferred from homology"/>
<dbReference type="Pfam" id="PF16657">
    <property type="entry name" value="Malt_amylase_C"/>
    <property type="match status" value="1"/>
</dbReference>
<protein>
    <submittedName>
        <fullName evidence="5">Glycoside hydrolase family 13 protein</fullName>
    </submittedName>
</protein>
<dbReference type="Gene3D" id="2.60.40.1180">
    <property type="entry name" value="Golgi alpha-mannosidase II"/>
    <property type="match status" value="1"/>
</dbReference>
<feature type="domain" description="Glycosyl hydrolase family 13 catalytic" evidence="4">
    <location>
        <begin position="127"/>
        <end position="532"/>
    </location>
</feature>
<evidence type="ECO:0000259" key="4">
    <source>
        <dbReference type="SMART" id="SM00642"/>
    </source>
</evidence>
<dbReference type="CDD" id="cd11338">
    <property type="entry name" value="AmyAc_CMD"/>
    <property type="match status" value="1"/>
</dbReference>
<gene>
    <name evidence="5" type="ORF">WMO64_00470</name>
</gene>
<evidence type="ECO:0000256" key="3">
    <source>
        <dbReference type="ARBA" id="ARBA00023295"/>
    </source>
</evidence>
<dbReference type="SMART" id="SM00642">
    <property type="entry name" value="Aamy"/>
    <property type="match status" value="1"/>
</dbReference>
<dbReference type="SUPFAM" id="SSF51011">
    <property type="entry name" value="Glycosyl hydrolase domain"/>
    <property type="match status" value="1"/>
</dbReference>
<keyword evidence="3" id="KW-0326">Glycosidase</keyword>
<dbReference type="Proteomes" id="UP001464378">
    <property type="component" value="Unassembled WGS sequence"/>
</dbReference>
<dbReference type="Gene3D" id="3.20.20.80">
    <property type="entry name" value="Glycosidases"/>
    <property type="match status" value="1"/>
</dbReference>
<evidence type="ECO:0000256" key="2">
    <source>
        <dbReference type="ARBA" id="ARBA00022801"/>
    </source>
</evidence>
<evidence type="ECO:0000313" key="5">
    <source>
        <dbReference type="EMBL" id="MEQ2441939.1"/>
    </source>
</evidence>
<keyword evidence="2 5" id="KW-0378">Hydrolase</keyword>
<dbReference type="RefSeq" id="WP_349230645.1">
    <property type="nucleotide sequence ID" value="NZ_JBBMFK010000001.1"/>
</dbReference>
<organism evidence="5 6">
    <name type="scientific">Pseudoflavonifractor intestinihominis</name>
    <dbReference type="NCBI Taxonomy" id="3133171"/>
    <lineage>
        <taxon>Bacteria</taxon>
        <taxon>Bacillati</taxon>
        <taxon>Bacillota</taxon>
        <taxon>Clostridia</taxon>
        <taxon>Eubacteriales</taxon>
        <taxon>Oscillospiraceae</taxon>
        <taxon>Pseudoflavonifractor</taxon>
    </lineage>
</organism>
<accession>A0ABV1E3Q1</accession>
<dbReference type="InterPro" id="IPR006047">
    <property type="entry name" value="GH13_cat_dom"/>
</dbReference>
<dbReference type="InterPro" id="IPR045857">
    <property type="entry name" value="O16G_dom_2"/>
</dbReference>
<evidence type="ECO:0000313" key="6">
    <source>
        <dbReference type="Proteomes" id="UP001464378"/>
    </source>
</evidence>
<dbReference type="InterPro" id="IPR017853">
    <property type="entry name" value="GH"/>
</dbReference>
<dbReference type="PANTHER" id="PTHR10357">
    <property type="entry name" value="ALPHA-AMYLASE FAMILY MEMBER"/>
    <property type="match status" value="1"/>
</dbReference>
<dbReference type="Gene3D" id="3.90.400.10">
    <property type="entry name" value="Oligo-1,6-glucosidase, Domain 2"/>
    <property type="match status" value="1"/>
</dbReference>
<comment type="caution">
    <text evidence="5">The sequence shown here is derived from an EMBL/GenBank/DDBJ whole genome shotgun (WGS) entry which is preliminary data.</text>
</comment>
<dbReference type="SUPFAM" id="SSF51445">
    <property type="entry name" value="(Trans)glycosidases"/>
    <property type="match status" value="1"/>
</dbReference>
<evidence type="ECO:0000256" key="1">
    <source>
        <dbReference type="ARBA" id="ARBA00008061"/>
    </source>
</evidence>
<sequence>MIDPQTYDARDLRFKTPYGAVPGGTEVTFTLRPLRAEGYSRGVLTARLESWDNRRIEVPMVWSGLDGARDMFTGSLNTDGYMGLIWYSFRLERLDGKSGKESGEYQLTVYDENDKVPRWFGEGMAYQIFPDRFCRLSVPNPAGMVGGRWVHQGWDEEPEYRPDQNGEIRNRDFFGGSLAGIRSKLSYLRDLGVETIYLCPIFEGPENHRYGVGDYEKVDPMLGTKEEFSDLCAQAHAMGMRIMLDGVFNHTAFVSKYFNGDGSYPNPGACQGPQSPYYDWFCFQHWPNQYTSWWGIYSLPTTNKNSPTWLEYITGKDGIIRSWLRAGADGWRLDVADELPDRVVAAIHDAARAENPDAVIIGEVWEDGSNKIAYGVRRKHILGGHCDGLMNYPFRTAVVDYLLGGGAERFRDSMETLRENYPEFAWYSAMNTLGTHDTMRILTLLGEKSEQRGQSRDWRAHARLNDHDRSRGKERLALGAMILFAFPGAPTVYYGDEAGMEGFEDPFNRRTFPWGHEDKELVELFTALGAARKSRKALRRGDIRYVQAAGRVLAFTRTLEEETVLCAVNAGQESETVAIPWEGEAVDLLGGQAMEAEDGVLTLELPPFTGRFMATPEQK</sequence>
<name>A0ABV1E3Q1_9FIRM</name>
<dbReference type="EMBL" id="JBBMFK010000001">
    <property type="protein sequence ID" value="MEQ2441939.1"/>
    <property type="molecule type" value="Genomic_DNA"/>
</dbReference>
<dbReference type="GO" id="GO:0016787">
    <property type="term" value="F:hydrolase activity"/>
    <property type="evidence" value="ECO:0007669"/>
    <property type="project" value="UniProtKB-KW"/>
</dbReference>
<keyword evidence="6" id="KW-1185">Reference proteome</keyword>
<reference evidence="5 6" key="1">
    <citation type="submission" date="2024-03" db="EMBL/GenBank/DDBJ databases">
        <title>Human intestinal bacterial collection.</title>
        <authorList>
            <person name="Pauvert C."/>
            <person name="Hitch T.C.A."/>
            <person name="Clavel T."/>
        </authorList>
    </citation>
    <scope>NUCLEOTIDE SEQUENCE [LARGE SCALE GENOMIC DNA]</scope>
    <source>
        <strain evidence="5 6">CLA-AP-H29</strain>
    </source>
</reference>
<dbReference type="PANTHER" id="PTHR10357:SF210">
    <property type="entry name" value="MALTODEXTRIN GLUCOSIDASE"/>
    <property type="match status" value="1"/>
</dbReference>